<dbReference type="PANTHER" id="PTHR42808:SF3">
    <property type="entry name" value="HYDROXYSTEROID DEHYDROGENASE-LIKE PROTEIN 2"/>
    <property type="match status" value="1"/>
</dbReference>
<dbReference type="InterPro" id="IPR051935">
    <property type="entry name" value="HSDL2"/>
</dbReference>
<dbReference type="Pfam" id="PF00106">
    <property type="entry name" value="adh_short"/>
    <property type="match status" value="1"/>
</dbReference>
<evidence type="ECO:0000313" key="7">
    <source>
        <dbReference type="Proteomes" id="UP000253307"/>
    </source>
</evidence>
<sequence>MSLANKVVFITGGSRGIGLEIGKRAARDGAKVVLAAKTAEPHPKLPGTIFTAAEEIIETGGEALPLILDVRDEENVLKAVEETVSHFGGIDICVNNASAISLTKTPDTDMKRYDLMHQINGRGTYLVSKYCIPHLKKSSNPHILNLAPPLDMKAKWFGPHLAYTMAKFTMSMCVLGMAEELKVDGIAVNGLWPRTAIATAAVKNVLGGEELMNISRKPEIMADAAYEIFIKDSKEFTGNFCIDDLVLHGSGVKDFTKYADVSFDKLAPDFFVPDDTPLPEEIKNS</sequence>
<comment type="similarity">
    <text evidence="2">Belongs to the short-chain dehydrogenases/reductases (SDR) family.</text>
</comment>
<gene>
    <name evidence="6" type="ORF">DBW96_00610</name>
</gene>
<keyword evidence="4" id="KW-0560">Oxidoreductase</keyword>
<comment type="caution">
    <text evidence="6">The sequence shown here is derived from an EMBL/GenBank/DDBJ whole genome shotgun (WGS) entry which is preliminary data.</text>
</comment>
<organism evidence="6 7">
    <name type="scientific">SAR86 cluster bacterium</name>
    <dbReference type="NCBI Taxonomy" id="2030880"/>
    <lineage>
        <taxon>Bacteria</taxon>
        <taxon>Pseudomonadati</taxon>
        <taxon>Pseudomonadota</taxon>
        <taxon>Gammaproteobacteria</taxon>
        <taxon>SAR86 cluster</taxon>
    </lineage>
</organism>
<dbReference type="PANTHER" id="PTHR42808">
    <property type="entry name" value="HYDROXYSTEROID DEHYDROGENASE-LIKE PROTEIN 2"/>
    <property type="match status" value="1"/>
</dbReference>
<name>A0A368BZ80_9GAMM</name>
<dbReference type="CDD" id="cd09762">
    <property type="entry name" value="HSDL2_SDR_c"/>
    <property type="match status" value="1"/>
</dbReference>
<dbReference type="PRINTS" id="PR00081">
    <property type="entry name" value="GDHRDH"/>
</dbReference>
<proteinExistence type="inferred from homology"/>
<dbReference type="AlphaFoldDB" id="A0A368BZ80"/>
<evidence type="ECO:0000313" key="6">
    <source>
        <dbReference type="EMBL" id="RCL42531.1"/>
    </source>
</evidence>
<protein>
    <submittedName>
        <fullName evidence="6">NAD(P)-dependent oxidoreductase</fullName>
    </submittedName>
</protein>
<dbReference type="InterPro" id="IPR036291">
    <property type="entry name" value="NAD(P)-bd_dom_sf"/>
</dbReference>
<dbReference type="FunFam" id="3.40.50.720:FF:000301">
    <property type="entry name" value="Hydroxysteroid dehydrogenase like 2"/>
    <property type="match status" value="1"/>
</dbReference>
<keyword evidence="5" id="KW-0576">Peroxisome</keyword>
<dbReference type="Proteomes" id="UP000253307">
    <property type="component" value="Unassembled WGS sequence"/>
</dbReference>
<reference evidence="6 7" key="1">
    <citation type="journal article" date="2018" name="Microbiome">
        <title>Fine metagenomic profile of the Mediterranean stratified and mixed water columns revealed by assembly and recruitment.</title>
        <authorList>
            <person name="Haro-Moreno J.M."/>
            <person name="Lopez-Perez M."/>
            <person name="De La Torre J.R."/>
            <person name="Picazo A."/>
            <person name="Camacho A."/>
            <person name="Rodriguez-Valera F."/>
        </authorList>
    </citation>
    <scope>NUCLEOTIDE SEQUENCE [LARGE SCALE GENOMIC DNA]</scope>
    <source>
        <strain evidence="6">MED-G82</strain>
    </source>
</reference>
<keyword evidence="3" id="KW-0521">NADP</keyword>
<evidence type="ECO:0000256" key="2">
    <source>
        <dbReference type="ARBA" id="ARBA00006484"/>
    </source>
</evidence>
<dbReference type="EMBL" id="QOPE01000003">
    <property type="protein sequence ID" value="RCL42531.1"/>
    <property type="molecule type" value="Genomic_DNA"/>
</dbReference>
<comment type="subcellular location">
    <subcellularLocation>
        <location evidence="1">Peroxisome</location>
    </subcellularLocation>
</comment>
<dbReference type="SUPFAM" id="SSF51735">
    <property type="entry name" value="NAD(P)-binding Rossmann-fold domains"/>
    <property type="match status" value="1"/>
</dbReference>
<evidence type="ECO:0000256" key="3">
    <source>
        <dbReference type="ARBA" id="ARBA00022857"/>
    </source>
</evidence>
<dbReference type="GO" id="GO:0016491">
    <property type="term" value="F:oxidoreductase activity"/>
    <property type="evidence" value="ECO:0007669"/>
    <property type="project" value="UniProtKB-KW"/>
</dbReference>
<dbReference type="NCBIfam" id="NF006133">
    <property type="entry name" value="PRK08278.1"/>
    <property type="match status" value="1"/>
</dbReference>
<dbReference type="InterPro" id="IPR002347">
    <property type="entry name" value="SDR_fam"/>
</dbReference>
<evidence type="ECO:0000256" key="1">
    <source>
        <dbReference type="ARBA" id="ARBA00004275"/>
    </source>
</evidence>
<evidence type="ECO:0000256" key="4">
    <source>
        <dbReference type="ARBA" id="ARBA00023002"/>
    </source>
</evidence>
<dbReference type="Gene3D" id="3.40.50.720">
    <property type="entry name" value="NAD(P)-binding Rossmann-like Domain"/>
    <property type="match status" value="1"/>
</dbReference>
<accession>A0A368BZ80</accession>
<evidence type="ECO:0000256" key="5">
    <source>
        <dbReference type="ARBA" id="ARBA00023140"/>
    </source>
</evidence>